<dbReference type="GO" id="GO:0043953">
    <property type="term" value="P:protein transport by the Tat complex"/>
    <property type="evidence" value="ECO:0007669"/>
    <property type="project" value="UniProtKB-UniRule"/>
</dbReference>
<dbReference type="Pfam" id="PF02416">
    <property type="entry name" value="TatA_B_E"/>
    <property type="match status" value="1"/>
</dbReference>
<keyword evidence="8 9" id="KW-0472">Membrane</keyword>
<feature type="transmembrane region" description="Helical" evidence="9">
    <location>
        <begin position="6"/>
        <end position="28"/>
    </location>
</feature>
<dbReference type="PANTHER" id="PTHR42982:SF1">
    <property type="entry name" value="SEC-INDEPENDENT PROTEIN TRANSLOCASE PROTEIN TATA"/>
    <property type="match status" value="1"/>
</dbReference>
<evidence type="ECO:0000256" key="10">
    <source>
        <dbReference type="SAM" id="MobiDB-lite"/>
    </source>
</evidence>
<comment type="subunit">
    <text evidence="9">Forms a complex with TatC.</text>
</comment>
<comment type="subcellular location">
    <subcellularLocation>
        <location evidence="1 9">Cell membrane</location>
        <topology evidence="1 9">Single-pass membrane protein</topology>
    </subcellularLocation>
</comment>
<dbReference type="InterPro" id="IPR006312">
    <property type="entry name" value="TatA/E"/>
</dbReference>
<keyword evidence="4 9" id="KW-0812">Transmembrane</keyword>
<dbReference type="AlphaFoldDB" id="A0A9Q2D0I3"/>
<evidence type="ECO:0000256" key="4">
    <source>
        <dbReference type="ARBA" id="ARBA00022692"/>
    </source>
</evidence>
<gene>
    <name evidence="9" type="primary">tatA</name>
    <name evidence="11" type="ORF">HNQ45_001534</name>
</gene>
<evidence type="ECO:0000256" key="2">
    <source>
        <dbReference type="ARBA" id="ARBA00022448"/>
    </source>
</evidence>
<organism evidence="11 12">
    <name type="scientific">Nosocomiicoccus ampullae</name>
    <dbReference type="NCBI Taxonomy" id="489910"/>
    <lineage>
        <taxon>Bacteria</taxon>
        <taxon>Bacillati</taxon>
        <taxon>Bacillota</taxon>
        <taxon>Bacilli</taxon>
        <taxon>Bacillales</taxon>
        <taxon>Staphylococcaceae</taxon>
        <taxon>Nosocomiicoccus</taxon>
    </lineage>
</organism>
<evidence type="ECO:0000256" key="7">
    <source>
        <dbReference type="ARBA" id="ARBA00023010"/>
    </source>
</evidence>
<dbReference type="RefSeq" id="WP_183675438.1">
    <property type="nucleotide sequence ID" value="NZ_CBCRYX010000012.1"/>
</dbReference>
<keyword evidence="7 9" id="KW-0811">Translocation</keyword>
<feature type="compositionally biased region" description="Basic and acidic residues" evidence="10">
    <location>
        <begin position="62"/>
        <end position="83"/>
    </location>
</feature>
<comment type="similarity">
    <text evidence="9">Belongs to the TatA/E family.</text>
</comment>
<dbReference type="GO" id="GO:0008320">
    <property type="term" value="F:protein transmembrane transporter activity"/>
    <property type="evidence" value="ECO:0007669"/>
    <property type="project" value="UniProtKB-UniRule"/>
</dbReference>
<feature type="region of interest" description="Disordered" evidence="10">
    <location>
        <begin position="51"/>
        <end position="83"/>
    </location>
</feature>
<dbReference type="GO" id="GO:0033281">
    <property type="term" value="C:TAT protein transport complex"/>
    <property type="evidence" value="ECO:0007669"/>
    <property type="project" value="UniProtKB-UniRule"/>
</dbReference>
<evidence type="ECO:0000256" key="8">
    <source>
        <dbReference type="ARBA" id="ARBA00023136"/>
    </source>
</evidence>
<keyword evidence="3 9" id="KW-1003">Cell membrane</keyword>
<keyword evidence="6 9" id="KW-1133">Transmembrane helix</keyword>
<comment type="caution">
    <text evidence="11">The sequence shown here is derived from an EMBL/GenBank/DDBJ whole genome shotgun (WGS) entry which is preliminary data.</text>
</comment>
<dbReference type="Proteomes" id="UP000579136">
    <property type="component" value="Unassembled WGS sequence"/>
</dbReference>
<name>A0A9Q2D0I3_9STAP</name>
<keyword evidence="2 9" id="KW-0813">Transport</keyword>
<dbReference type="HAMAP" id="MF_00236">
    <property type="entry name" value="TatA_E"/>
    <property type="match status" value="1"/>
</dbReference>
<reference evidence="11 12" key="1">
    <citation type="submission" date="2020-08" db="EMBL/GenBank/DDBJ databases">
        <title>Genomic Encyclopedia of Type Strains, Phase IV (KMG-IV): sequencing the most valuable type-strain genomes for metagenomic binning, comparative biology and taxonomic classification.</title>
        <authorList>
            <person name="Goeker M."/>
        </authorList>
    </citation>
    <scope>NUCLEOTIDE SEQUENCE [LARGE SCALE GENOMIC DNA]</scope>
    <source>
        <strain evidence="11 12">DSM 19163</strain>
    </source>
</reference>
<keyword evidence="5 9" id="KW-0653">Protein transport</keyword>
<dbReference type="EMBL" id="JACHHF010000011">
    <property type="protein sequence ID" value="MBB5176645.1"/>
    <property type="molecule type" value="Genomic_DNA"/>
</dbReference>
<sequence length="83" mass="8976">MSVFIPMTLGAVAPVSLIIIAAVALLIFGPTKLPQLGRSVGTTVKEFKEGFNGLGEDSTEDDKDKKEEVVKIQTKKEDETVQK</sequence>
<accession>A0A9Q2D0I3</accession>
<dbReference type="Gene3D" id="1.20.5.3310">
    <property type="match status" value="1"/>
</dbReference>
<proteinExistence type="inferred from homology"/>
<evidence type="ECO:0000256" key="3">
    <source>
        <dbReference type="ARBA" id="ARBA00022475"/>
    </source>
</evidence>
<evidence type="ECO:0000256" key="9">
    <source>
        <dbReference type="HAMAP-Rule" id="MF_00236"/>
    </source>
</evidence>
<dbReference type="InterPro" id="IPR003369">
    <property type="entry name" value="TatA/B/E"/>
</dbReference>
<evidence type="ECO:0000256" key="5">
    <source>
        <dbReference type="ARBA" id="ARBA00022927"/>
    </source>
</evidence>
<protein>
    <recommendedName>
        <fullName evidence="9">Sec-independent protein translocase protein TatA</fullName>
    </recommendedName>
</protein>
<evidence type="ECO:0000256" key="6">
    <source>
        <dbReference type="ARBA" id="ARBA00022989"/>
    </source>
</evidence>
<evidence type="ECO:0000313" key="12">
    <source>
        <dbReference type="Proteomes" id="UP000579136"/>
    </source>
</evidence>
<dbReference type="NCBIfam" id="TIGR01411">
    <property type="entry name" value="tatAE"/>
    <property type="match status" value="1"/>
</dbReference>
<keyword evidence="12" id="KW-1185">Reference proteome</keyword>
<evidence type="ECO:0000256" key="1">
    <source>
        <dbReference type="ARBA" id="ARBA00004162"/>
    </source>
</evidence>
<evidence type="ECO:0000313" key="11">
    <source>
        <dbReference type="EMBL" id="MBB5176645.1"/>
    </source>
</evidence>
<dbReference type="PANTHER" id="PTHR42982">
    <property type="entry name" value="SEC-INDEPENDENT PROTEIN TRANSLOCASE PROTEIN TATA"/>
    <property type="match status" value="1"/>
</dbReference>
<comment type="function">
    <text evidence="9">Part of the twin-arginine translocation (Tat) system that transports large folded proteins containing a characteristic twin-arginine motif in their signal peptide across membranes. TatA could form the protein-conducting channel of the Tat system.</text>
</comment>
<dbReference type="NCBIfam" id="NF011430">
    <property type="entry name" value="PRK14861.1"/>
    <property type="match status" value="1"/>
</dbReference>